<keyword evidence="2" id="KW-1185">Reference proteome</keyword>
<gene>
    <name evidence="1" type="ORF">HMPREF9625_01157</name>
</gene>
<comment type="caution">
    <text evidence="1">The sequence shown here is derived from an EMBL/GenBank/DDBJ whole genome shotgun (WGS) entry which is preliminary data.</text>
</comment>
<dbReference type="EMBL" id="AFZC02000001">
    <property type="protein sequence ID" value="EHL10157.1"/>
    <property type="molecule type" value="Genomic_DNA"/>
</dbReference>
<dbReference type="PANTHER" id="PTHR36439:SF1">
    <property type="entry name" value="DUF1697 DOMAIN-CONTAINING PROTEIN"/>
    <property type="match status" value="1"/>
</dbReference>
<dbReference type="SUPFAM" id="SSF160379">
    <property type="entry name" value="SP0830-like"/>
    <property type="match status" value="1"/>
</dbReference>
<dbReference type="PANTHER" id="PTHR36439">
    <property type="entry name" value="BLL4334 PROTEIN"/>
    <property type="match status" value="1"/>
</dbReference>
<dbReference type="Proteomes" id="UP000018461">
    <property type="component" value="Unassembled WGS sequence"/>
</dbReference>
<evidence type="ECO:0000313" key="2">
    <source>
        <dbReference type="Proteomes" id="UP000018461"/>
    </source>
</evidence>
<evidence type="ECO:0008006" key="3">
    <source>
        <dbReference type="Google" id="ProtNLM"/>
    </source>
</evidence>
<proteinExistence type="predicted"/>
<dbReference type="Gene3D" id="3.30.70.1260">
    <property type="entry name" value="bacterial protein sp0830 like"/>
    <property type="match status" value="1"/>
</dbReference>
<name>G9WP74_9FIRM</name>
<dbReference type="Pfam" id="PF08002">
    <property type="entry name" value="DUF1697"/>
    <property type="match status" value="1"/>
</dbReference>
<evidence type="ECO:0000313" key="1">
    <source>
        <dbReference type="EMBL" id="EHL10157.1"/>
    </source>
</evidence>
<dbReference type="InterPro" id="IPR012545">
    <property type="entry name" value="DUF1697"/>
</dbReference>
<dbReference type="Gene3D" id="3.30.70.1280">
    <property type="entry name" value="SP0830-like domains"/>
    <property type="match status" value="1"/>
</dbReference>
<dbReference type="AlphaFoldDB" id="G9WP74"/>
<accession>G9WP74</accession>
<dbReference type="STRING" id="796943.HMPREF9625_01157"/>
<dbReference type="RefSeq" id="WP_009535013.1">
    <property type="nucleotide sequence ID" value="NZ_KE148312.1"/>
</dbReference>
<reference evidence="1" key="1">
    <citation type="submission" date="2011-08" db="EMBL/GenBank/DDBJ databases">
        <authorList>
            <consortium name="The Broad Institute Genome Sequencing Platform"/>
            <person name="Earl A."/>
            <person name="Ward D."/>
            <person name="Feldgarden M."/>
            <person name="Gevers D."/>
            <person name="Sizova M."/>
            <person name="Hazen A."/>
            <person name="Epstein S."/>
            <person name="Young S.K."/>
            <person name="Zeng Q."/>
            <person name="Gargeya S."/>
            <person name="Fitzgerald M."/>
            <person name="Haas B."/>
            <person name="Abouelleil A."/>
            <person name="Alvarado L."/>
            <person name="Arachchi H.M."/>
            <person name="Berlin A."/>
            <person name="Brown A."/>
            <person name="Chapman S.B."/>
            <person name="Chen Z."/>
            <person name="Dunbar C."/>
            <person name="Freedman E."/>
            <person name="Gearin G."/>
            <person name="Gellesch M."/>
            <person name="Goldberg J."/>
            <person name="Griggs A."/>
            <person name="Gujja S."/>
            <person name="Heiman D."/>
            <person name="Howarth C."/>
            <person name="Larson L."/>
            <person name="Lui A."/>
            <person name="MacDonald P.J.P."/>
            <person name="Montmayeur A."/>
            <person name="Murphy C."/>
            <person name="Neiman D."/>
            <person name="Pearson M."/>
            <person name="Priest M."/>
            <person name="Roberts A."/>
            <person name="Saif S."/>
            <person name="Shea T."/>
            <person name="Shenoy N."/>
            <person name="Sisk P."/>
            <person name="Stolte C."/>
            <person name="Sykes S."/>
            <person name="Wortman J."/>
            <person name="Nusbaum C."/>
            <person name="Birren B."/>
        </authorList>
    </citation>
    <scope>NUCLEOTIDE SEQUENCE</scope>
    <source>
        <strain evidence="1">ACB1</strain>
    </source>
</reference>
<reference evidence="1" key="2">
    <citation type="submission" date="2013-03" db="EMBL/GenBank/DDBJ databases">
        <title>The Genome Sequence of Oribacterium sp. ACB1.</title>
        <authorList>
            <consortium name="The Broad Institute Genomics Platform"/>
            <consortium name="The Broad Institute Genome Sequencing Center for Infectious Disease"/>
            <person name="Earl A."/>
            <person name="Ward D."/>
            <person name="Feldgarden M."/>
            <person name="Gevers D."/>
            <person name="Sizova M."/>
            <person name="Hazen A."/>
            <person name="Epstein S."/>
            <person name="Walker B."/>
            <person name="Young S."/>
            <person name="Zeng Q."/>
            <person name="Gargeya S."/>
            <person name="Fitzgerald M."/>
            <person name="Haas B."/>
            <person name="Abouelleil A."/>
            <person name="Allen A.W."/>
            <person name="Alvarado L."/>
            <person name="Arachchi H.M."/>
            <person name="Berlin A.M."/>
            <person name="Chapman S.B."/>
            <person name="Gainer-Dewar J."/>
            <person name="Goldberg J."/>
            <person name="Griggs A."/>
            <person name="Gujja S."/>
            <person name="Hansen M."/>
            <person name="Howarth C."/>
            <person name="Imamovic A."/>
            <person name="Ireland A."/>
            <person name="Larimer J."/>
            <person name="McCowan C."/>
            <person name="Murphy C."/>
            <person name="Pearson M."/>
            <person name="Poon T.W."/>
            <person name="Priest M."/>
            <person name="Roberts A."/>
            <person name="Saif S."/>
            <person name="Shea T."/>
            <person name="Sisk P."/>
            <person name="Sykes S."/>
            <person name="Wortman J."/>
            <person name="Nusbaum C."/>
            <person name="Birren B."/>
        </authorList>
    </citation>
    <scope>NUCLEOTIDE SEQUENCE [LARGE SCALE GENOMIC DNA]</scope>
    <source>
        <strain evidence="1">ACB1</strain>
    </source>
</reference>
<organism evidence="1 2">
    <name type="scientific">Oribacterium parvum ACB1</name>
    <dbReference type="NCBI Taxonomy" id="796943"/>
    <lineage>
        <taxon>Bacteria</taxon>
        <taxon>Bacillati</taxon>
        <taxon>Bacillota</taxon>
        <taxon>Clostridia</taxon>
        <taxon>Lachnospirales</taxon>
        <taxon>Lachnospiraceae</taxon>
        <taxon>Oribacterium</taxon>
    </lineage>
</organism>
<sequence length="181" mass="21067">MRYILFLRAVNVGGKNKVSMTDLKALLANAGFENLDSYINSGNLFFSSVESREACILKIRKVLETNYDFSIPFALLTKEEYLEEQAALPAWWEEELARRDVLFYSCGMDKSGILHFIENSTFYNEKVYVGKQAVFWGKMDEAEYLKTTYHKKLMKQDFYKQITIRNGNTFDKIAEILRSSE</sequence>
<protein>
    <recommendedName>
        <fullName evidence="3">DUF1697 domain-containing protein</fullName>
    </recommendedName>
</protein>
<dbReference type="PATRIC" id="fig|796943.3.peg.1591"/>
<dbReference type="HOGENOM" id="CLU_106303_3_1_9"/>
<dbReference type="PIRSF" id="PIRSF008502">
    <property type="entry name" value="UCP008502"/>
    <property type="match status" value="1"/>
</dbReference>